<dbReference type="PANTHER" id="PTHR34109">
    <property type="entry name" value="BNAUNNG04460D PROTEIN-RELATED"/>
    <property type="match status" value="1"/>
</dbReference>
<dbReference type="STRING" id="83449.BON30_47790"/>
<organism evidence="2 3">
    <name type="scientific">Cystobacter ferrugineus</name>
    <dbReference type="NCBI Taxonomy" id="83449"/>
    <lineage>
        <taxon>Bacteria</taxon>
        <taxon>Pseudomonadati</taxon>
        <taxon>Myxococcota</taxon>
        <taxon>Myxococcia</taxon>
        <taxon>Myxococcales</taxon>
        <taxon>Cystobacterineae</taxon>
        <taxon>Archangiaceae</taxon>
        <taxon>Cystobacter</taxon>
    </lineage>
</organism>
<protein>
    <submittedName>
        <fullName evidence="2">Glyoxalase</fullName>
    </submittedName>
</protein>
<dbReference type="SUPFAM" id="SSF54593">
    <property type="entry name" value="Glyoxalase/Bleomycin resistance protein/Dihydroxybiphenyl dioxygenase"/>
    <property type="match status" value="1"/>
</dbReference>
<dbReference type="RefSeq" id="WP_071905342.1">
    <property type="nucleotide sequence ID" value="NZ_MPIN01000032.1"/>
</dbReference>
<sequence length="131" mass="14194">MSQPTPSAAAPTFYPMLRYKDAPAAIKWLAAAFGFEEHVVVPGPNDTVAHAELRFGTGIFMLGSQKDDIYGNAGMAPYVYVADIDAHCARARAAGAVIVREPYDTDHGSRDYAARDCEGHVWSFGTYRPAP</sequence>
<evidence type="ECO:0000259" key="1">
    <source>
        <dbReference type="PROSITE" id="PS51819"/>
    </source>
</evidence>
<dbReference type="Gene3D" id="3.30.720.120">
    <property type="match status" value="1"/>
</dbReference>
<evidence type="ECO:0000313" key="2">
    <source>
        <dbReference type="EMBL" id="OJH33579.1"/>
    </source>
</evidence>
<dbReference type="AlphaFoldDB" id="A0A1L9AU95"/>
<dbReference type="InterPro" id="IPR037523">
    <property type="entry name" value="VOC_core"/>
</dbReference>
<keyword evidence="3" id="KW-1185">Reference proteome</keyword>
<dbReference type="OrthoDB" id="9806868at2"/>
<dbReference type="Proteomes" id="UP000182229">
    <property type="component" value="Unassembled WGS sequence"/>
</dbReference>
<reference evidence="2 3" key="2">
    <citation type="submission" date="2016-12" db="EMBL/GenBank/DDBJ databases">
        <title>Draft Genome Sequence of Cystobacter ferrugineus Strain Cbfe23.</title>
        <authorList>
            <person name="Akbar S."/>
            <person name="Dowd S.E."/>
            <person name="Stevens D.C."/>
        </authorList>
    </citation>
    <scope>NUCLEOTIDE SEQUENCE [LARGE SCALE GENOMIC DNA]</scope>
    <source>
        <strain evidence="2 3">Cbfe23</strain>
    </source>
</reference>
<accession>A0A1L9AU95</accession>
<dbReference type="Gene3D" id="3.30.720.110">
    <property type="match status" value="1"/>
</dbReference>
<feature type="domain" description="VOC" evidence="1">
    <location>
        <begin position="11"/>
        <end position="127"/>
    </location>
</feature>
<dbReference type="PANTHER" id="PTHR34109:SF1">
    <property type="entry name" value="VOC DOMAIN-CONTAINING PROTEIN"/>
    <property type="match status" value="1"/>
</dbReference>
<dbReference type="InterPro" id="IPR004360">
    <property type="entry name" value="Glyas_Fos-R_dOase_dom"/>
</dbReference>
<dbReference type="PROSITE" id="PS51819">
    <property type="entry name" value="VOC"/>
    <property type="match status" value="1"/>
</dbReference>
<evidence type="ECO:0000313" key="3">
    <source>
        <dbReference type="Proteomes" id="UP000182229"/>
    </source>
</evidence>
<gene>
    <name evidence="2" type="ORF">BON30_47790</name>
</gene>
<name>A0A1L9AU95_9BACT</name>
<comment type="caution">
    <text evidence="2">The sequence shown here is derived from an EMBL/GenBank/DDBJ whole genome shotgun (WGS) entry which is preliminary data.</text>
</comment>
<dbReference type="InterPro" id="IPR029068">
    <property type="entry name" value="Glyas_Bleomycin-R_OHBP_Dase"/>
</dbReference>
<dbReference type="EMBL" id="MPIN01000032">
    <property type="protein sequence ID" value="OJH33579.1"/>
    <property type="molecule type" value="Genomic_DNA"/>
</dbReference>
<reference evidence="3" key="1">
    <citation type="submission" date="2016-11" db="EMBL/GenBank/DDBJ databases">
        <authorList>
            <person name="Shukria A."/>
            <person name="Stevens D.C."/>
        </authorList>
    </citation>
    <scope>NUCLEOTIDE SEQUENCE [LARGE SCALE GENOMIC DNA]</scope>
    <source>
        <strain evidence="3">Cbfe23</strain>
    </source>
</reference>
<proteinExistence type="predicted"/>
<dbReference type="Pfam" id="PF00903">
    <property type="entry name" value="Glyoxalase"/>
    <property type="match status" value="1"/>
</dbReference>